<keyword evidence="3" id="KW-1003">Cell membrane</keyword>
<feature type="transmembrane region" description="Helical" evidence="7">
    <location>
        <begin position="188"/>
        <end position="206"/>
    </location>
</feature>
<dbReference type="InterPro" id="IPR045621">
    <property type="entry name" value="BPD_transp_1_N"/>
</dbReference>
<gene>
    <name evidence="9" type="ORF">QQA45_01920</name>
</gene>
<keyword evidence="4 7" id="KW-0812">Transmembrane</keyword>
<dbReference type="Proteomes" id="UP001225134">
    <property type="component" value="Unassembled WGS sequence"/>
</dbReference>
<dbReference type="EMBL" id="JASSPP010000002">
    <property type="protein sequence ID" value="MDK9580276.1"/>
    <property type="molecule type" value="Genomic_DNA"/>
</dbReference>
<accession>A0ABT7HID5</accession>
<evidence type="ECO:0000313" key="10">
    <source>
        <dbReference type="Proteomes" id="UP001225134"/>
    </source>
</evidence>
<dbReference type="PANTHER" id="PTHR30465:SF74">
    <property type="entry name" value="OLIGOPEPTIDE TRANSPORT SYSTEM PERMEASE PROTEIN OPPB"/>
    <property type="match status" value="1"/>
</dbReference>
<dbReference type="Gene3D" id="1.10.3720.10">
    <property type="entry name" value="MetI-like"/>
    <property type="match status" value="1"/>
</dbReference>
<feature type="transmembrane region" description="Helical" evidence="7">
    <location>
        <begin position="103"/>
        <end position="124"/>
    </location>
</feature>
<dbReference type="InterPro" id="IPR035906">
    <property type="entry name" value="MetI-like_sf"/>
</dbReference>
<dbReference type="Pfam" id="PF19300">
    <property type="entry name" value="BPD_transp_1_N"/>
    <property type="match status" value="1"/>
</dbReference>
<organism evidence="9 10">
    <name type="scientific">Sneathia sanguinegens</name>
    <dbReference type="NCBI Taxonomy" id="40543"/>
    <lineage>
        <taxon>Bacteria</taxon>
        <taxon>Fusobacteriati</taxon>
        <taxon>Fusobacteriota</taxon>
        <taxon>Fusobacteriia</taxon>
        <taxon>Fusobacteriales</taxon>
        <taxon>Leptotrichiaceae</taxon>
        <taxon>Sneathia</taxon>
    </lineage>
</organism>
<evidence type="ECO:0000256" key="1">
    <source>
        <dbReference type="ARBA" id="ARBA00004651"/>
    </source>
</evidence>
<keyword evidence="6 7" id="KW-0472">Membrane</keyword>
<feature type="transmembrane region" description="Helical" evidence="7">
    <location>
        <begin position="293"/>
        <end position="313"/>
    </location>
</feature>
<keyword evidence="5 7" id="KW-1133">Transmembrane helix</keyword>
<evidence type="ECO:0000256" key="7">
    <source>
        <dbReference type="RuleBase" id="RU363032"/>
    </source>
</evidence>
<evidence type="ECO:0000256" key="3">
    <source>
        <dbReference type="ARBA" id="ARBA00022475"/>
    </source>
</evidence>
<comment type="caution">
    <text evidence="9">The sequence shown here is derived from an EMBL/GenBank/DDBJ whole genome shotgun (WGS) entry which is preliminary data.</text>
</comment>
<feature type="transmembrane region" description="Helical" evidence="7">
    <location>
        <begin position="241"/>
        <end position="263"/>
    </location>
</feature>
<feature type="transmembrane region" description="Helical" evidence="7">
    <location>
        <begin position="12"/>
        <end position="30"/>
    </location>
</feature>
<dbReference type="PANTHER" id="PTHR30465">
    <property type="entry name" value="INNER MEMBRANE ABC TRANSPORTER"/>
    <property type="match status" value="1"/>
</dbReference>
<comment type="similarity">
    <text evidence="7">Belongs to the binding-protein-dependent transport system permease family.</text>
</comment>
<feature type="domain" description="ABC transmembrane type-1" evidence="8">
    <location>
        <begin position="97"/>
        <end position="310"/>
    </location>
</feature>
<evidence type="ECO:0000256" key="2">
    <source>
        <dbReference type="ARBA" id="ARBA00022448"/>
    </source>
</evidence>
<comment type="subcellular location">
    <subcellularLocation>
        <location evidence="1 7">Cell membrane</location>
        <topology evidence="1 7">Multi-pass membrane protein</topology>
    </subcellularLocation>
</comment>
<protein>
    <submittedName>
        <fullName evidence="9">ABC transporter permease</fullName>
    </submittedName>
</protein>
<name>A0ABT7HID5_9FUSO</name>
<dbReference type="PROSITE" id="PS50928">
    <property type="entry name" value="ABC_TM1"/>
    <property type="match status" value="1"/>
</dbReference>
<dbReference type="InterPro" id="IPR000515">
    <property type="entry name" value="MetI-like"/>
</dbReference>
<dbReference type="CDD" id="cd06261">
    <property type="entry name" value="TM_PBP2"/>
    <property type="match status" value="1"/>
</dbReference>
<dbReference type="SUPFAM" id="SSF161098">
    <property type="entry name" value="MetI-like"/>
    <property type="match status" value="1"/>
</dbReference>
<evidence type="ECO:0000256" key="4">
    <source>
        <dbReference type="ARBA" id="ARBA00022692"/>
    </source>
</evidence>
<keyword evidence="10" id="KW-1185">Reference proteome</keyword>
<keyword evidence="2 7" id="KW-0813">Transport</keyword>
<feature type="transmembrane region" description="Helical" evidence="7">
    <location>
        <begin position="136"/>
        <end position="157"/>
    </location>
</feature>
<evidence type="ECO:0000256" key="6">
    <source>
        <dbReference type="ARBA" id="ARBA00023136"/>
    </source>
</evidence>
<sequence>MKNISKFIIKRILASFVTLLLIISITFVLLHQLPGDPFQGEKAIPPQIKANLMAKYDLDKPLSIQYLTYLKQLSKGDLGLSMKERGRSVNSVIKNSFPVSADLGLRAILFGLIVGIPLGIFSALFRNKLIDRFSMIIAVIGISVPSFIIAGLLQLYAVNIHKEILINKLHLPLGRILLTGWDSPAKKILPVIALGLFIVAEIARLMRSKMIEIMEQDYIKLAIAKGVSPLKIVLTHALRNALLPIITIISPTIAGVLTGSFVIETMFGIPGLGKYYIGSIIDRDYTMVLGVTIFYAAFLILMMIIMDLVYALVDPKIKIEGGK</sequence>
<dbReference type="RefSeq" id="WP_066728185.1">
    <property type="nucleotide sequence ID" value="NZ_CAMPUK010000004.1"/>
</dbReference>
<proteinExistence type="inferred from homology"/>
<reference evidence="9 10" key="1">
    <citation type="submission" date="2023-06" db="EMBL/GenBank/DDBJ databases">
        <title>Antibody response to the Sneathia vaginalis cytopathogenic toxin A during pregnancy.</title>
        <authorList>
            <person name="Mccoy Z.T."/>
            <person name="Serrano M.G."/>
            <person name="Spaine K."/>
            <person name="Edwards D.J."/>
            <person name="Buck G.A."/>
            <person name="Jefferson K."/>
        </authorList>
    </citation>
    <scope>NUCLEOTIDE SEQUENCE [LARGE SCALE GENOMIC DNA]</scope>
    <source>
        <strain evidence="9 10">CCUG 42621</strain>
    </source>
</reference>
<evidence type="ECO:0000313" key="9">
    <source>
        <dbReference type="EMBL" id="MDK9580276.1"/>
    </source>
</evidence>
<evidence type="ECO:0000256" key="5">
    <source>
        <dbReference type="ARBA" id="ARBA00022989"/>
    </source>
</evidence>
<dbReference type="Pfam" id="PF00528">
    <property type="entry name" value="BPD_transp_1"/>
    <property type="match status" value="1"/>
</dbReference>
<evidence type="ECO:0000259" key="8">
    <source>
        <dbReference type="PROSITE" id="PS50928"/>
    </source>
</evidence>